<evidence type="ECO:0000313" key="2">
    <source>
        <dbReference type="Proteomes" id="UP001142592"/>
    </source>
</evidence>
<dbReference type="EMBL" id="JAPJUH010000002">
    <property type="protein sequence ID" value="MCX3264843.1"/>
    <property type="molecule type" value="Genomic_DNA"/>
</dbReference>
<keyword evidence="2" id="KW-1185">Reference proteome</keyword>
<comment type="caution">
    <text evidence="1">The sequence shown here is derived from an EMBL/GenBank/DDBJ whole genome shotgun (WGS) entry which is preliminary data.</text>
</comment>
<accession>A0A9X3DFE6</accession>
<gene>
    <name evidence="1" type="ORF">OQZ29_08815</name>
</gene>
<proteinExistence type="predicted"/>
<name>A0A9X3DFE6_9SPHI</name>
<dbReference type="Proteomes" id="UP001142592">
    <property type="component" value="Unassembled WGS sequence"/>
</dbReference>
<sequence>MQKRYLEQIEKRANVQFRIMEAKNDYSFIANEIYALGLHPVEYERTINELTDCYYEILKNLFLEEILLNKELY</sequence>
<organism evidence="1 2">
    <name type="scientific">Pedobacter agri</name>
    <dbReference type="NCBI Taxonomy" id="454586"/>
    <lineage>
        <taxon>Bacteria</taxon>
        <taxon>Pseudomonadati</taxon>
        <taxon>Bacteroidota</taxon>
        <taxon>Sphingobacteriia</taxon>
        <taxon>Sphingobacteriales</taxon>
        <taxon>Sphingobacteriaceae</taxon>
        <taxon>Pedobacter</taxon>
    </lineage>
</organism>
<protein>
    <submittedName>
        <fullName evidence="1">Uncharacterized protein</fullName>
    </submittedName>
</protein>
<evidence type="ECO:0000313" key="1">
    <source>
        <dbReference type="EMBL" id="MCX3264843.1"/>
    </source>
</evidence>
<dbReference type="AlphaFoldDB" id="A0A9X3DFE6"/>
<dbReference type="RefSeq" id="WP_010603147.1">
    <property type="nucleotide sequence ID" value="NZ_JAPJUH010000002.1"/>
</dbReference>
<reference evidence="1" key="1">
    <citation type="submission" date="2022-11" db="EMBL/GenBank/DDBJ databases">
        <authorList>
            <person name="Graham C."/>
            <person name="Newman J.D."/>
        </authorList>
    </citation>
    <scope>NUCLEOTIDE SEQUENCE</scope>
    <source>
        <strain evidence="1">DSM 19486</strain>
    </source>
</reference>